<accession>A0A645GU04</accession>
<reference evidence="1" key="1">
    <citation type="submission" date="2019-08" db="EMBL/GenBank/DDBJ databases">
        <authorList>
            <person name="Kucharzyk K."/>
            <person name="Murdoch R.W."/>
            <person name="Higgins S."/>
            <person name="Loffler F."/>
        </authorList>
    </citation>
    <scope>NUCLEOTIDE SEQUENCE</scope>
</reference>
<dbReference type="PROSITE" id="PS51257">
    <property type="entry name" value="PROKAR_LIPOPROTEIN"/>
    <property type="match status" value="1"/>
</dbReference>
<sequence>MGTHKAAGLVVYGVFHAGGSCQGSSAVVEQVRDRVSVMATGGGKRLVVGQ</sequence>
<dbReference type="EMBL" id="VSSQ01079841">
    <property type="protein sequence ID" value="MPN29249.1"/>
    <property type="molecule type" value="Genomic_DNA"/>
</dbReference>
<name>A0A645GU04_9ZZZZ</name>
<protein>
    <submittedName>
        <fullName evidence="1">Uncharacterized protein</fullName>
    </submittedName>
</protein>
<proteinExistence type="predicted"/>
<organism evidence="1">
    <name type="scientific">bioreactor metagenome</name>
    <dbReference type="NCBI Taxonomy" id="1076179"/>
    <lineage>
        <taxon>unclassified sequences</taxon>
        <taxon>metagenomes</taxon>
        <taxon>ecological metagenomes</taxon>
    </lineage>
</organism>
<evidence type="ECO:0000313" key="1">
    <source>
        <dbReference type="EMBL" id="MPN29249.1"/>
    </source>
</evidence>
<dbReference type="AlphaFoldDB" id="A0A645GU04"/>
<gene>
    <name evidence="1" type="ORF">SDC9_176700</name>
</gene>
<comment type="caution">
    <text evidence="1">The sequence shown here is derived from an EMBL/GenBank/DDBJ whole genome shotgun (WGS) entry which is preliminary data.</text>
</comment>